<dbReference type="InterPro" id="IPR035439">
    <property type="entry name" value="UPF0145_dom_sf"/>
</dbReference>
<dbReference type="RefSeq" id="WP_265423839.1">
    <property type="nucleotide sequence ID" value="NZ_JAPFPW010000002.1"/>
</dbReference>
<sequence>MMIITTADKIPGITSYTVLGLAEGSVVFTKHLGRDILAMLKSLIGGELRGYTQLLEESRRTAMNRMMAQAQTMNADAVICVRYGTSAIMSTSSEVLCYGTAIAFR</sequence>
<evidence type="ECO:0000256" key="2">
    <source>
        <dbReference type="HAMAP-Rule" id="MF_00338"/>
    </source>
</evidence>
<proteinExistence type="inferred from homology"/>
<dbReference type="Proteomes" id="UP001209681">
    <property type="component" value="Unassembled WGS sequence"/>
</dbReference>
<dbReference type="Gene3D" id="3.30.110.70">
    <property type="entry name" value="Hypothetical protein apc22750. Chain B"/>
    <property type="match status" value="1"/>
</dbReference>
<protein>
    <recommendedName>
        <fullName evidence="2">UPF0145 protein OOT00_03165</fullName>
    </recommendedName>
</protein>
<dbReference type="HAMAP" id="MF_00338">
    <property type="entry name" value="UPF0145"/>
    <property type="match status" value="1"/>
</dbReference>
<keyword evidence="4" id="KW-1185">Reference proteome</keyword>
<gene>
    <name evidence="3" type="ORF">OOT00_03165</name>
</gene>
<dbReference type="InterPro" id="IPR002765">
    <property type="entry name" value="UPF0145_YbjQ-like"/>
</dbReference>
<evidence type="ECO:0000313" key="4">
    <source>
        <dbReference type="Proteomes" id="UP001209681"/>
    </source>
</evidence>
<comment type="similarity">
    <text evidence="1 2">Belongs to the UPF0145 family.</text>
</comment>
<reference evidence="3 4" key="1">
    <citation type="submission" date="2022-11" db="EMBL/GenBank/DDBJ databases">
        <title>Desulfobotulus tamanensis H1 sp. nov. - anaerobic, alkaliphilic, sulphate reducing bacterium isolated from terrestrial mud volcano.</title>
        <authorList>
            <person name="Frolova A."/>
            <person name="Merkel A.Y."/>
            <person name="Slobodkin A.I."/>
        </authorList>
    </citation>
    <scope>NUCLEOTIDE SEQUENCE [LARGE SCALE GENOMIC DNA]</scope>
    <source>
        <strain evidence="3 4">H1</strain>
    </source>
</reference>
<dbReference type="EMBL" id="JAPFPW010000002">
    <property type="protein sequence ID" value="MCW7752981.1"/>
    <property type="molecule type" value="Genomic_DNA"/>
</dbReference>
<name>A0ABT3N691_9BACT</name>
<dbReference type="SUPFAM" id="SSF117782">
    <property type="entry name" value="YbjQ-like"/>
    <property type="match status" value="1"/>
</dbReference>
<organism evidence="3 4">
    <name type="scientific">Desulfobotulus pelophilus</name>
    <dbReference type="NCBI Taxonomy" id="2823377"/>
    <lineage>
        <taxon>Bacteria</taxon>
        <taxon>Pseudomonadati</taxon>
        <taxon>Thermodesulfobacteriota</taxon>
        <taxon>Desulfobacteria</taxon>
        <taxon>Desulfobacterales</taxon>
        <taxon>Desulfobacteraceae</taxon>
        <taxon>Desulfobotulus</taxon>
    </lineage>
</organism>
<evidence type="ECO:0000256" key="1">
    <source>
        <dbReference type="ARBA" id="ARBA00010751"/>
    </source>
</evidence>
<dbReference type="Pfam" id="PF01906">
    <property type="entry name" value="YbjQ_1"/>
    <property type="match status" value="1"/>
</dbReference>
<comment type="caution">
    <text evidence="3">The sequence shown here is derived from an EMBL/GenBank/DDBJ whole genome shotgun (WGS) entry which is preliminary data.</text>
</comment>
<evidence type="ECO:0000313" key="3">
    <source>
        <dbReference type="EMBL" id="MCW7752981.1"/>
    </source>
</evidence>
<accession>A0ABT3N691</accession>
<dbReference type="PANTHER" id="PTHR34068:SF2">
    <property type="entry name" value="UPF0145 PROTEIN SCO3412"/>
    <property type="match status" value="1"/>
</dbReference>
<dbReference type="PANTHER" id="PTHR34068">
    <property type="entry name" value="UPF0145 PROTEIN YBJQ"/>
    <property type="match status" value="1"/>
</dbReference>